<dbReference type="GO" id="GO:0032259">
    <property type="term" value="P:methylation"/>
    <property type="evidence" value="ECO:0007669"/>
    <property type="project" value="UniProtKB-KW"/>
</dbReference>
<dbReference type="AlphaFoldDB" id="A0A0A9VWF4"/>
<gene>
    <name evidence="2" type="primary">cmoA_0</name>
    <name evidence="2" type="ORF">CM83_102998</name>
</gene>
<reference evidence="2" key="2">
    <citation type="submission" date="2014-07" db="EMBL/GenBank/DDBJ databases">
        <authorList>
            <person name="Hull J."/>
        </authorList>
    </citation>
    <scope>NUCLEOTIDE SEQUENCE</scope>
</reference>
<dbReference type="GO" id="GO:0003676">
    <property type="term" value="F:nucleic acid binding"/>
    <property type="evidence" value="ECO:0007669"/>
    <property type="project" value="InterPro"/>
</dbReference>
<dbReference type="Gene3D" id="3.30.420.10">
    <property type="entry name" value="Ribonuclease H-like superfamily/Ribonuclease H"/>
    <property type="match status" value="1"/>
</dbReference>
<evidence type="ECO:0000313" key="2">
    <source>
        <dbReference type="EMBL" id="JAF98532.1"/>
    </source>
</evidence>
<feature type="non-terminal residue" evidence="2">
    <location>
        <position position="288"/>
    </location>
</feature>
<dbReference type="InterPro" id="IPR032135">
    <property type="entry name" value="DUF4817"/>
</dbReference>
<sequence length="288" mass="33308">MTWGVEHRAFVMRRFYANGESVIRTQREFRTHFNIPRRGLIPSRNTILRWVESVNTTGSLLKQKPPGSARTTRTPENVERMRVEVLQSPNRSVRKRAAALNMSASSVRRILVEDLKCHPYKIVVCQQLLPGDLRQRVEFARIMSETLDESENVVLFMSDEAHFHLDGLVNKQNFRYWAPQNPEVTNERPLHSPRVTVWCALWKRGIIGPYFFEDHNGTAVTVNSERYVGMLNNFFFPEITRRRIAVQNIWFQQDGATAHTAAINGSSSSEVSWTSCLPFRRHQLACPI</sequence>
<dbReference type="EMBL" id="GBHO01045071">
    <property type="protein sequence ID" value="JAF98532.1"/>
    <property type="molecule type" value="Transcribed_RNA"/>
</dbReference>
<dbReference type="PANTHER" id="PTHR47326">
    <property type="entry name" value="TRANSPOSABLE ELEMENT TC3 TRANSPOSASE-LIKE PROTEIN"/>
    <property type="match status" value="1"/>
</dbReference>
<dbReference type="GO" id="GO:0008168">
    <property type="term" value="F:methyltransferase activity"/>
    <property type="evidence" value="ECO:0007669"/>
    <property type="project" value="UniProtKB-KW"/>
</dbReference>
<proteinExistence type="predicted"/>
<name>A0A0A9VWF4_LYGHE</name>
<dbReference type="InterPro" id="IPR036397">
    <property type="entry name" value="RNaseH_sf"/>
</dbReference>
<evidence type="ECO:0000259" key="1">
    <source>
        <dbReference type="Pfam" id="PF16087"/>
    </source>
</evidence>
<keyword evidence="2" id="KW-0489">Methyltransferase</keyword>
<organism evidence="2">
    <name type="scientific">Lygus hesperus</name>
    <name type="common">Western plant bug</name>
    <dbReference type="NCBI Taxonomy" id="30085"/>
    <lineage>
        <taxon>Eukaryota</taxon>
        <taxon>Metazoa</taxon>
        <taxon>Ecdysozoa</taxon>
        <taxon>Arthropoda</taxon>
        <taxon>Hexapoda</taxon>
        <taxon>Insecta</taxon>
        <taxon>Pterygota</taxon>
        <taxon>Neoptera</taxon>
        <taxon>Paraneoptera</taxon>
        <taxon>Hemiptera</taxon>
        <taxon>Heteroptera</taxon>
        <taxon>Panheteroptera</taxon>
        <taxon>Cimicomorpha</taxon>
        <taxon>Miridae</taxon>
        <taxon>Mirini</taxon>
        <taxon>Lygus</taxon>
    </lineage>
</organism>
<dbReference type="Pfam" id="PF16087">
    <property type="entry name" value="DUF4817"/>
    <property type="match status" value="1"/>
</dbReference>
<protein>
    <submittedName>
        <fullName evidence="2">tRNA (Cmo5U34)-methyltransferase</fullName>
    </submittedName>
</protein>
<accession>A0A0A9VWF4</accession>
<feature type="domain" description="DUF4817" evidence="1">
    <location>
        <begin position="5"/>
        <end position="60"/>
    </location>
</feature>
<keyword evidence="2" id="KW-0808">Transferase</keyword>
<dbReference type="PANTHER" id="PTHR47326:SF1">
    <property type="entry name" value="HTH PSQ-TYPE DOMAIN-CONTAINING PROTEIN"/>
    <property type="match status" value="1"/>
</dbReference>
<reference evidence="2" key="1">
    <citation type="journal article" date="2014" name="PLoS ONE">
        <title>Transcriptome-Based Identification of ABC Transporters in the Western Tarnished Plant Bug Lygus hesperus.</title>
        <authorList>
            <person name="Hull J.J."/>
            <person name="Chaney K."/>
            <person name="Geib S.M."/>
            <person name="Fabrick J.A."/>
            <person name="Brent C.S."/>
            <person name="Walsh D."/>
            <person name="Lavine L.C."/>
        </authorList>
    </citation>
    <scope>NUCLEOTIDE SEQUENCE</scope>
</reference>